<evidence type="ECO:0000256" key="6">
    <source>
        <dbReference type="ARBA" id="ARBA00022692"/>
    </source>
</evidence>
<keyword evidence="10" id="KW-0472">Membrane</keyword>
<evidence type="ECO:0008006" key="13">
    <source>
        <dbReference type="Google" id="ProtNLM"/>
    </source>
</evidence>
<protein>
    <recommendedName>
        <fullName evidence="13">Hexosyltransferase</fullName>
    </recommendedName>
</protein>
<dbReference type="PANTHER" id="PTHR11214">
    <property type="entry name" value="BETA-1,3-N-ACETYLGLUCOSAMINYLTRANSFERASE"/>
    <property type="match status" value="1"/>
</dbReference>
<evidence type="ECO:0000256" key="5">
    <source>
        <dbReference type="ARBA" id="ARBA00022679"/>
    </source>
</evidence>
<accession>A0AAD9IFT2</accession>
<name>A0AAD9IFT2_PROWI</name>
<keyword evidence="7" id="KW-0735">Signal-anchor</keyword>
<evidence type="ECO:0000256" key="7">
    <source>
        <dbReference type="ARBA" id="ARBA00022968"/>
    </source>
</evidence>
<evidence type="ECO:0000313" key="11">
    <source>
        <dbReference type="EMBL" id="KAK2077616.1"/>
    </source>
</evidence>
<keyword evidence="12" id="KW-1185">Reference proteome</keyword>
<dbReference type="GO" id="GO:0008378">
    <property type="term" value="F:galactosyltransferase activity"/>
    <property type="evidence" value="ECO:0007669"/>
    <property type="project" value="TreeGrafter"/>
</dbReference>
<keyword evidence="5" id="KW-0808">Transferase</keyword>
<sequence>MRNGIPLARKASQPRSRGPNYTLLSFAAVLSTLFLCRRLWSDAFEIRYLRNRLFELDNGDGSAGQVGAYRAGGARGVPAELHWSIRPDAGDAPPLDGPGPNALRRDAEAPVLSQMNHLDAGQVYGWACVPGSSSTSATVRAYVDGHQVAEGRAAGALPFHVHVAELCQLPQDARPLAVGFNLSLPALAPGLHELQLFASGDGQVWRAAFNMPAHFYESLEHPDAETALARKDAIILRRNAQLAQCWEERSALGSYRGQGPAGNETAGAKASSKRLVAAIAVNTGINSKARRDTLRRTWFPQGQELQAWQDRGLAIRFVVGSSQQRNDHMYEALRQEVRDRGDILIMPSMVDSYDDLSLKTLHIFSTLLGMWDADFYFKVDDDTILGLGALVDYLSARRDAGHQYLGCMKSGQVVTESRFKWYEPEHWRFGDALSKQGVNYPRHASGQVYGLSRGMARYLAENRHVLHRYANEDVSVGTWMLGLDVKVVHEPLFCCGSLEQCRAQTTPEKRCLAYSEVACAGICHSQQRLEPLWHACMKDPKRAVGLHTLP</sequence>
<comment type="subcellular location">
    <subcellularLocation>
        <location evidence="1">Golgi apparatus membrane</location>
        <topology evidence="1">Single-pass type II membrane protein</topology>
    </subcellularLocation>
</comment>
<gene>
    <name evidence="11" type="ORF">QBZ16_004461</name>
</gene>
<keyword evidence="6" id="KW-0812">Transmembrane</keyword>
<evidence type="ECO:0000256" key="1">
    <source>
        <dbReference type="ARBA" id="ARBA00004323"/>
    </source>
</evidence>
<evidence type="ECO:0000256" key="9">
    <source>
        <dbReference type="ARBA" id="ARBA00023034"/>
    </source>
</evidence>
<evidence type="ECO:0000256" key="8">
    <source>
        <dbReference type="ARBA" id="ARBA00022989"/>
    </source>
</evidence>
<evidence type="ECO:0000256" key="2">
    <source>
        <dbReference type="ARBA" id="ARBA00004922"/>
    </source>
</evidence>
<evidence type="ECO:0000313" key="12">
    <source>
        <dbReference type="Proteomes" id="UP001255856"/>
    </source>
</evidence>
<keyword evidence="4" id="KW-0328">Glycosyltransferase</keyword>
<reference evidence="11" key="1">
    <citation type="submission" date="2021-01" db="EMBL/GenBank/DDBJ databases">
        <authorList>
            <person name="Eckstrom K.M.E."/>
        </authorList>
    </citation>
    <scope>NUCLEOTIDE SEQUENCE</scope>
    <source>
        <strain evidence="11">UVCC 0001</strain>
    </source>
</reference>
<dbReference type="EMBL" id="JASFZW010000006">
    <property type="protein sequence ID" value="KAK2077616.1"/>
    <property type="molecule type" value="Genomic_DNA"/>
</dbReference>
<evidence type="ECO:0000256" key="4">
    <source>
        <dbReference type="ARBA" id="ARBA00022676"/>
    </source>
</evidence>
<proteinExistence type="inferred from homology"/>
<comment type="similarity">
    <text evidence="3">Belongs to the glycosyltransferase 31 family.</text>
</comment>
<evidence type="ECO:0000256" key="10">
    <source>
        <dbReference type="ARBA" id="ARBA00023136"/>
    </source>
</evidence>
<organism evidence="11 12">
    <name type="scientific">Prototheca wickerhamii</name>
    <dbReference type="NCBI Taxonomy" id="3111"/>
    <lineage>
        <taxon>Eukaryota</taxon>
        <taxon>Viridiplantae</taxon>
        <taxon>Chlorophyta</taxon>
        <taxon>core chlorophytes</taxon>
        <taxon>Trebouxiophyceae</taxon>
        <taxon>Chlorellales</taxon>
        <taxon>Chlorellaceae</taxon>
        <taxon>Prototheca</taxon>
    </lineage>
</organism>
<dbReference type="PANTHER" id="PTHR11214:SF74">
    <property type="entry name" value="HYDROXYPROLINE O-GALACTOSYLTRANSFERASE HPGT1"/>
    <property type="match status" value="1"/>
</dbReference>
<dbReference type="InterPro" id="IPR002659">
    <property type="entry name" value="Glyco_trans_31"/>
</dbReference>
<dbReference type="AlphaFoldDB" id="A0AAD9IFT2"/>
<keyword evidence="9" id="KW-0333">Golgi apparatus</keyword>
<evidence type="ECO:0000256" key="3">
    <source>
        <dbReference type="ARBA" id="ARBA00008661"/>
    </source>
</evidence>
<keyword evidence="8" id="KW-1133">Transmembrane helix</keyword>
<comment type="caution">
    <text evidence="11">The sequence shown here is derived from an EMBL/GenBank/DDBJ whole genome shotgun (WGS) entry which is preliminary data.</text>
</comment>
<dbReference type="Gene3D" id="3.90.550.50">
    <property type="match status" value="1"/>
</dbReference>
<dbReference type="GO" id="GO:0000139">
    <property type="term" value="C:Golgi membrane"/>
    <property type="evidence" value="ECO:0007669"/>
    <property type="project" value="UniProtKB-SubCell"/>
</dbReference>
<dbReference type="Pfam" id="PF01762">
    <property type="entry name" value="Galactosyl_T"/>
    <property type="match status" value="1"/>
</dbReference>
<dbReference type="Proteomes" id="UP001255856">
    <property type="component" value="Unassembled WGS sequence"/>
</dbReference>
<comment type="pathway">
    <text evidence="2">Protein modification; protein glycosylation.</text>
</comment>